<protein>
    <submittedName>
        <fullName evidence="1">Uncharacterized protein</fullName>
    </submittedName>
</protein>
<proteinExistence type="predicted"/>
<accession>A0ACB7SRS0</accession>
<gene>
    <name evidence="1" type="ORF">HPB50_020360</name>
</gene>
<dbReference type="EMBL" id="CM023483">
    <property type="protein sequence ID" value="KAH6936636.1"/>
    <property type="molecule type" value="Genomic_DNA"/>
</dbReference>
<keyword evidence="2" id="KW-1185">Reference proteome</keyword>
<evidence type="ECO:0000313" key="1">
    <source>
        <dbReference type="EMBL" id="KAH6936636.1"/>
    </source>
</evidence>
<organism evidence="1 2">
    <name type="scientific">Hyalomma asiaticum</name>
    <name type="common">Tick</name>
    <dbReference type="NCBI Taxonomy" id="266040"/>
    <lineage>
        <taxon>Eukaryota</taxon>
        <taxon>Metazoa</taxon>
        <taxon>Ecdysozoa</taxon>
        <taxon>Arthropoda</taxon>
        <taxon>Chelicerata</taxon>
        <taxon>Arachnida</taxon>
        <taxon>Acari</taxon>
        <taxon>Parasitiformes</taxon>
        <taxon>Ixodida</taxon>
        <taxon>Ixodoidea</taxon>
        <taxon>Ixodidae</taxon>
        <taxon>Hyalomminae</taxon>
        <taxon>Hyalomma</taxon>
    </lineage>
</organism>
<comment type="caution">
    <text evidence="1">The sequence shown here is derived from an EMBL/GenBank/DDBJ whole genome shotgun (WGS) entry which is preliminary data.</text>
</comment>
<reference evidence="1" key="1">
    <citation type="submission" date="2020-05" db="EMBL/GenBank/DDBJ databases">
        <title>Large-scale comparative analyses of tick genomes elucidate their genetic diversity and vector capacities.</title>
        <authorList>
            <person name="Jia N."/>
            <person name="Wang J."/>
            <person name="Shi W."/>
            <person name="Du L."/>
            <person name="Sun Y."/>
            <person name="Zhan W."/>
            <person name="Jiang J."/>
            <person name="Wang Q."/>
            <person name="Zhang B."/>
            <person name="Ji P."/>
            <person name="Sakyi L.B."/>
            <person name="Cui X."/>
            <person name="Yuan T."/>
            <person name="Jiang B."/>
            <person name="Yang W."/>
            <person name="Lam T.T.-Y."/>
            <person name="Chang Q."/>
            <person name="Ding S."/>
            <person name="Wang X."/>
            <person name="Zhu J."/>
            <person name="Ruan X."/>
            <person name="Zhao L."/>
            <person name="Wei J."/>
            <person name="Que T."/>
            <person name="Du C."/>
            <person name="Cheng J."/>
            <person name="Dai P."/>
            <person name="Han X."/>
            <person name="Huang E."/>
            <person name="Gao Y."/>
            <person name="Liu J."/>
            <person name="Shao H."/>
            <person name="Ye R."/>
            <person name="Li L."/>
            <person name="Wei W."/>
            <person name="Wang X."/>
            <person name="Wang C."/>
            <person name="Yang T."/>
            <person name="Huo Q."/>
            <person name="Li W."/>
            <person name="Guo W."/>
            <person name="Chen H."/>
            <person name="Zhou L."/>
            <person name="Ni X."/>
            <person name="Tian J."/>
            <person name="Zhou Y."/>
            <person name="Sheng Y."/>
            <person name="Liu T."/>
            <person name="Pan Y."/>
            <person name="Xia L."/>
            <person name="Li J."/>
            <person name="Zhao F."/>
            <person name="Cao W."/>
        </authorList>
    </citation>
    <scope>NUCLEOTIDE SEQUENCE</scope>
    <source>
        <strain evidence="1">Hyas-2018</strain>
    </source>
</reference>
<dbReference type="Proteomes" id="UP000821845">
    <property type="component" value="Chromosome 3"/>
</dbReference>
<sequence length="390" mass="42663">MYYALWPYSYRRGHHEPASGEHARVVPFIVRVPRFRASSLDTRSPPKRNRPPARRTEACLTGKNLRLTCLARAPLMEAASIKCGLTVPYAVRQPRISVSVGRRFSRSSAMRCRGASAARATDRVSAYLITERDARGRCCGGWRCGSDFVTRSKREVRIHRLSQFECCGVVALASCLASFTLAAASAQAPVPPPPPPPPRRPSPYSAFRSIRPPVWFRVEPAPTRRAESFVEVPNLESPGGDFVGHPLDYGSSLNFGGPLATTVGKVKVLDYASRLNAEGGSGSRYGKPLIKPYESIYESKSQGAQKYASGAKKQKQRPSRPTSRSQGESSENEIEGSSVGGGVKDEPLPMQPSSFEDDQLPPFDFATSRSGEESRESPFPEAGEMAGFFF</sequence>
<name>A0ACB7SRS0_HYAAI</name>
<evidence type="ECO:0000313" key="2">
    <source>
        <dbReference type="Proteomes" id="UP000821845"/>
    </source>
</evidence>